<keyword evidence="3" id="KW-0732">Signal</keyword>
<evidence type="ECO:0000313" key="5">
    <source>
        <dbReference type="EMBL" id="MBF1164190.1"/>
    </source>
</evidence>
<dbReference type="InterPro" id="IPR050330">
    <property type="entry name" value="Bact_OuterMem_StrucFunc"/>
</dbReference>
<dbReference type="PANTHER" id="PTHR30329">
    <property type="entry name" value="STATOR ELEMENT OF FLAGELLAR MOTOR COMPLEX"/>
    <property type="match status" value="1"/>
</dbReference>
<feature type="signal peptide" evidence="3">
    <location>
        <begin position="1"/>
        <end position="21"/>
    </location>
</feature>
<reference evidence="5" key="1">
    <citation type="submission" date="2020-04" db="EMBL/GenBank/DDBJ databases">
        <title>Deep metagenomics examines the oral microbiome during advanced dental caries in children, revealing novel taxa and co-occurrences with host molecules.</title>
        <authorList>
            <person name="Baker J.L."/>
            <person name="Morton J.T."/>
            <person name="Dinis M."/>
            <person name="Alvarez R."/>
            <person name="Tran N.C."/>
            <person name="Knight R."/>
            <person name="Edlund A."/>
        </authorList>
    </citation>
    <scope>NUCLEOTIDE SEQUENCE</scope>
    <source>
        <strain evidence="5">JCVI_32_bin.24</strain>
    </source>
</reference>
<accession>A0A930FYW1</accession>
<feature type="region of interest" description="Disordered" evidence="2">
    <location>
        <begin position="75"/>
        <end position="100"/>
    </location>
</feature>
<dbReference type="Pfam" id="PF00691">
    <property type="entry name" value="OmpA"/>
    <property type="match status" value="1"/>
</dbReference>
<dbReference type="InterPro" id="IPR006665">
    <property type="entry name" value="OmpA-like"/>
</dbReference>
<feature type="chain" id="PRO_5037128182" evidence="3">
    <location>
        <begin position="22"/>
        <end position="220"/>
    </location>
</feature>
<dbReference type="GO" id="GO:0016020">
    <property type="term" value="C:membrane"/>
    <property type="evidence" value="ECO:0007669"/>
    <property type="project" value="UniProtKB-UniRule"/>
</dbReference>
<dbReference type="Proteomes" id="UP000718593">
    <property type="component" value="Unassembled WGS sequence"/>
</dbReference>
<feature type="compositionally biased region" description="Polar residues" evidence="2">
    <location>
        <begin position="75"/>
        <end position="95"/>
    </location>
</feature>
<feature type="domain" description="OmpA-like" evidence="4">
    <location>
        <begin position="100"/>
        <end position="216"/>
    </location>
</feature>
<dbReference type="AlphaFoldDB" id="A0A930FYW1"/>
<dbReference type="EMBL" id="JABZMI010000046">
    <property type="protein sequence ID" value="MBF1164190.1"/>
    <property type="molecule type" value="Genomic_DNA"/>
</dbReference>
<dbReference type="PROSITE" id="PS51257">
    <property type="entry name" value="PROKAR_LIPOPROTEIN"/>
    <property type="match status" value="1"/>
</dbReference>
<organism evidence="5 6">
    <name type="scientific">Dechloromonas agitata</name>
    <dbReference type="NCBI Taxonomy" id="73030"/>
    <lineage>
        <taxon>Bacteria</taxon>
        <taxon>Pseudomonadati</taxon>
        <taxon>Pseudomonadota</taxon>
        <taxon>Betaproteobacteria</taxon>
        <taxon>Rhodocyclales</taxon>
        <taxon>Azonexaceae</taxon>
        <taxon>Dechloromonas</taxon>
    </lineage>
</organism>
<dbReference type="InterPro" id="IPR036737">
    <property type="entry name" value="OmpA-like_sf"/>
</dbReference>
<dbReference type="PANTHER" id="PTHR30329:SF21">
    <property type="entry name" value="LIPOPROTEIN YIAD-RELATED"/>
    <property type="match status" value="1"/>
</dbReference>
<keyword evidence="1" id="KW-0472">Membrane</keyword>
<dbReference type="SUPFAM" id="SSF103088">
    <property type="entry name" value="OmpA-like"/>
    <property type="match status" value="1"/>
</dbReference>
<evidence type="ECO:0000256" key="1">
    <source>
        <dbReference type="PROSITE-ProRule" id="PRU00473"/>
    </source>
</evidence>
<dbReference type="CDD" id="cd07185">
    <property type="entry name" value="OmpA_C-like"/>
    <property type="match status" value="1"/>
</dbReference>
<comment type="caution">
    <text evidence="5">The sequence shown here is derived from an EMBL/GenBank/DDBJ whole genome shotgun (WGS) entry which is preliminary data.</text>
</comment>
<gene>
    <name evidence="5" type="ORF">HXL68_04015</name>
</gene>
<proteinExistence type="predicted"/>
<evidence type="ECO:0000256" key="2">
    <source>
        <dbReference type="SAM" id="MobiDB-lite"/>
    </source>
</evidence>
<sequence length="220" mass="23568">MKFRSPRHCTLGFMSGCTLLAASCSLFPTPTSSHRQTITLHSAPAQLAQIDFGRQTTFARCIPPACPIRTPKTLAQETPDQSNTPIVASTPTLQVPSAPAPTKEVSRTLTLHFGLGSANLTPTARAELKGALPDLKSTRRITIIGRTDNTGPLAFNDSLALARALAVRDHLLKTYPTLTPALTIKAQGGCCFIAPNDTQAGRTQNRRVEVVFQMNDGLPP</sequence>
<dbReference type="PROSITE" id="PS51123">
    <property type="entry name" value="OMPA_2"/>
    <property type="match status" value="1"/>
</dbReference>
<name>A0A930FYW1_9RHOO</name>
<evidence type="ECO:0000256" key="3">
    <source>
        <dbReference type="SAM" id="SignalP"/>
    </source>
</evidence>
<dbReference type="Gene3D" id="3.30.1330.60">
    <property type="entry name" value="OmpA-like domain"/>
    <property type="match status" value="1"/>
</dbReference>
<protein>
    <submittedName>
        <fullName evidence="5">OmpA family protein</fullName>
    </submittedName>
</protein>
<evidence type="ECO:0000259" key="4">
    <source>
        <dbReference type="PROSITE" id="PS51123"/>
    </source>
</evidence>
<evidence type="ECO:0000313" key="6">
    <source>
        <dbReference type="Proteomes" id="UP000718593"/>
    </source>
</evidence>